<dbReference type="AlphaFoldDB" id="A0A8J3YI47"/>
<keyword evidence="6" id="KW-1185">Reference proteome</keyword>
<evidence type="ECO:0000256" key="1">
    <source>
        <dbReference type="ARBA" id="ARBA00001933"/>
    </source>
</evidence>
<evidence type="ECO:0000259" key="4">
    <source>
        <dbReference type="Pfam" id="PF00291"/>
    </source>
</evidence>
<dbReference type="RefSeq" id="WP_203899271.1">
    <property type="nucleotide sequence ID" value="NZ_BOPF01000008.1"/>
</dbReference>
<organism evidence="5 6">
    <name type="scientific">Virgisporangium aliadipatigenens</name>
    <dbReference type="NCBI Taxonomy" id="741659"/>
    <lineage>
        <taxon>Bacteria</taxon>
        <taxon>Bacillati</taxon>
        <taxon>Actinomycetota</taxon>
        <taxon>Actinomycetes</taxon>
        <taxon>Micromonosporales</taxon>
        <taxon>Micromonosporaceae</taxon>
        <taxon>Virgisporangium</taxon>
    </lineage>
</organism>
<sequence>MSVELVTFDRITEAADAIAGQVVRTPSVHSPGLTRLLGVETYAKLEILQHSGCFKPRGISNLIRLLTAEERAAGLVTVTGGNHGIALSGIAGALGIDATIVMPANAPERSKETVRANGATLVEAPDVTTAFTIAEAEQAKGRTYVHGYDDPRIIAGHGTAGLEFLTDVPQLTDVLVSIGGGALISGVATAVKALDPAVRVWGVETVGADAMSQALAAGEPVPIRVTSISTTLGAPTVTARTLAHVRSLVEEVFVISDAEAVDGMVRVAEEAKLWVEPAAGCLVPAARRVVEKVGRDAVLGLVLCGGNATVENLRKWTSA</sequence>
<dbReference type="Proteomes" id="UP000619260">
    <property type="component" value="Unassembled WGS sequence"/>
</dbReference>
<dbReference type="GO" id="GO:0006567">
    <property type="term" value="P:L-threonine catabolic process"/>
    <property type="evidence" value="ECO:0007669"/>
    <property type="project" value="TreeGrafter"/>
</dbReference>
<dbReference type="GO" id="GO:0009097">
    <property type="term" value="P:isoleucine biosynthetic process"/>
    <property type="evidence" value="ECO:0007669"/>
    <property type="project" value="TreeGrafter"/>
</dbReference>
<comment type="caution">
    <text evidence="5">The sequence shown here is derived from an EMBL/GenBank/DDBJ whole genome shotgun (WGS) entry which is preliminary data.</text>
</comment>
<reference evidence="5" key="1">
    <citation type="submission" date="2021-01" db="EMBL/GenBank/DDBJ databases">
        <title>Whole genome shotgun sequence of Virgisporangium aliadipatigenens NBRC 105644.</title>
        <authorList>
            <person name="Komaki H."/>
            <person name="Tamura T."/>
        </authorList>
    </citation>
    <scope>NUCLEOTIDE SEQUENCE</scope>
    <source>
        <strain evidence="5">NBRC 105644</strain>
    </source>
</reference>
<dbReference type="GO" id="GO:0006565">
    <property type="term" value="P:L-serine catabolic process"/>
    <property type="evidence" value="ECO:0007669"/>
    <property type="project" value="TreeGrafter"/>
</dbReference>
<comment type="cofactor">
    <cofactor evidence="1">
        <name>pyridoxal 5'-phosphate</name>
        <dbReference type="ChEBI" id="CHEBI:597326"/>
    </cofactor>
</comment>
<evidence type="ECO:0000256" key="3">
    <source>
        <dbReference type="ARBA" id="ARBA00023239"/>
    </source>
</evidence>
<evidence type="ECO:0000256" key="2">
    <source>
        <dbReference type="ARBA" id="ARBA00022898"/>
    </source>
</evidence>
<dbReference type="GO" id="GO:0003941">
    <property type="term" value="F:L-serine ammonia-lyase activity"/>
    <property type="evidence" value="ECO:0007669"/>
    <property type="project" value="TreeGrafter"/>
</dbReference>
<dbReference type="Gene3D" id="3.40.50.1100">
    <property type="match status" value="2"/>
</dbReference>
<keyword evidence="3" id="KW-0456">Lyase</keyword>
<feature type="domain" description="Tryptophan synthase beta chain-like PALP" evidence="4">
    <location>
        <begin position="21"/>
        <end position="305"/>
    </location>
</feature>
<keyword evidence="2" id="KW-0663">Pyridoxal phosphate</keyword>
<evidence type="ECO:0000313" key="6">
    <source>
        <dbReference type="Proteomes" id="UP000619260"/>
    </source>
</evidence>
<name>A0A8J3YI47_9ACTN</name>
<dbReference type="GO" id="GO:0004794">
    <property type="term" value="F:threonine deaminase activity"/>
    <property type="evidence" value="ECO:0007669"/>
    <property type="project" value="TreeGrafter"/>
</dbReference>
<dbReference type="InterPro" id="IPR001926">
    <property type="entry name" value="TrpB-like_PALP"/>
</dbReference>
<dbReference type="InterPro" id="IPR036052">
    <property type="entry name" value="TrpB-like_PALP_sf"/>
</dbReference>
<gene>
    <name evidence="5" type="ORF">Val02_26050</name>
</gene>
<dbReference type="PANTHER" id="PTHR48078">
    <property type="entry name" value="THREONINE DEHYDRATASE, MITOCHONDRIAL-RELATED"/>
    <property type="match status" value="1"/>
</dbReference>
<dbReference type="InterPro" id="IPR050147">
    <property type="entry name" value="Ser/Thr_Dehydratase"/>
</dbReference>
<dbReference type="SUPFAM" id="SSF53686">
    <property type="entry name" value="Tryptophan synthase beta subunit-like PLP-dependent enzymes"/>
    <property type="match status" value="1"/>
</dbReference>
<protein>
    <submittedName>
        <fullName evidence="5">Serine/threonine dehydratase</fullName>
    </submittedName>
</protein>
<proteinExistence type="predicted"/>
<dbReference type="CDD" id="cd01562">
    <property type="entry name" value="Thr-dehyd"/>
    <property type="match status" value="1"/>
</dbReference>
<evidence type="ECO:0000313" key="5">
    <source>
        <dbReference type="EMBL" id="GIJ45719.1"/>
    </source>
</evidence>
<dbReference type="PANTHER" id="PTHR48078:SF6">
    <property type="entry name" value="L-THREONINE DEHYDRATASE CATABOLIC TDCB"/>
    <property type="match status" value="1"/>
</dbReference>
<dbReference type="EMBL" id="BOPF01000008">
    <property type="protein sequence ID" value="GIJ45719.1"/>
    <property type="molecule type" value="Genomic_DNA"/>
</dbReference>
<dbReference type="Pfam" id="PF00291">
    <property type="entry name" value="PALP"/>
    <property type="match status" value="1"/>
</dbReference>
<accession>A0A8J3YI47</accession>